<proteinExistence type="predicted"/>
<dbReference type="Proteomes" id="UP000265520">
    <property type="component" value="Unassembled WGS sequence"/>
</dbReference>
<comment type="caution">
    <text evidence="1">The sequence shown here is derived from an EMBL/GenBank/DDBJ whole genome shotgun (WGS) entry which is preliminary data.</text>
</comment>
<keyword evidence="2" id="KW-1185">Reference proteome</keyword>
<reference evidence="1 2" key="1">
    <citation type="journal article" date="2018" name="Front. Plant Sci.">
        <title>Red Clover (Trifolium pratense) and Zigzag Clover (T. medium) - A Picture of Genomic Similarities and Differences.</title>
        <authorList>
            <person name="Dluhosova J."/>
            <person name="Istvanek J."/>
            <person name="Nedelnik J."/>
            <person name="Repkova J."/>
        </authorList>
    </citation>
    <scope>NUCLEOTIDE SEQUENCE [LARGE SCALE GENOMIC DNA]</scope>
    <source>
        <strain evidence="2">cv. 10/8</strain>
        <tissue evidence="1">Leaf</tissue>
    </source>
</reference>
<organism evidence="1 2">
    <name type="scientific">Trifolium medium</name>
    <dbReference type="NCBI Taxonomy" id="97028"/>
    <lineage>
        <taxon>Eukaryota</taxon>
        <taxon>Viridiplantae</taxon>
        <taxon>Streptophyta</taxon>
        <taxon>Embryophyta</taxon>
        <taxon>Tracheophyta</taxon>
        <taxon>Spermatophyta</taxon>
        <taxon>Magnoliopsida</taxon>
        <taxon>eudicotyledons</taxon>
        <taxon>Gunneridae</taxon>
        <taxon>Pentapetalae</taxon>
        <taxon>rosids</taxon>
        <taxon>fabids</taxon>
        <taxon>Fabales</taxon>
        <taxon>Fabaceae</taxon>
        <taxon>Papilionoideae</taxon>
        <taxon>50 kb inversion clade</taxon>
        <taxon>NPAAA clade</taxon>
        <taxon>Hologalegina</taxon>
        <taxon>IRL clade</taxon>
        <taxon>Trifolieae</taxon>
        <taxon>Trifolium</taxon>
    </lineage>
</organism>
<feature type="non-terminal residue" evidence="1">
    <location>
        <position position="1"/>
    </location>
</feature>
<dbReference type="EMBL" id="LXQA011306651">
    <property type="protein sequence ID" value="MCI92649.1"/>
    <property type="molecule type" value="Genomic_DNA"/>
</dbReference>
<evidence type="ECO:0000313" key="1">
    <source>
        <dbReference type="EMBL" id="MCI92649.1"/>
    </source>
</evidence>
<protein>
    <submittedName>
        <fullName evidence="1">Gag-pol polyprotein</fullName>
    </submittedName>
</protein>
<sequence>TRLRDIANSSFALGEKMPGEKLTRKILRSMPKRSDMRVTAIEESQDLM</sequence>
<evidence type="ECO:0000313" key="2">
    <source>
        <dbReference type="Proteomes" id="UP000265520"/>
    </source>
</evidence>
<accession>A0A392VYT7</accession>
<dbReference type="AlphaFoldDB" id="A0A392VYT7"/>
<name>A0A392VYT7_9FABA</name>